<evidence type="ECO:0000256" key="5">
    <source>
        <dbReference type="ARBA" id="ARBA00011738"/>
    </source>
</evidence>
<dbReference type="InterPro" id="IPR036291">
    <property type="entry name" value="NAD(P)-bd_dom_sf"/>
</dbReference>
<dbReference type="OrthoDB" id="9805684at2"/>
<keyword evidence="12 15" id="KW-0457">Lysine biosynthesis</keyword>
<keyword evidence="11 15" id="KW-0560">Oxidoreductase</keyword>
<evidence type="ECO:0000256" key="14">
    <source>
        <dbReference type="ARBA" id="ARBA00047891"/>
    </source>
</evidence>
<dbReference type="Proteomes" id="UP000294919">
    <property type="component" value="Unassembled WGS sequence"/>
</dbReference>
<dbReference type="Pfam" id="PF01118">
    <property type="entry name" value="Semialdhyde_dh"/>
    <property type="match status" value="1"/>
</dbReference>
<evidence type="ECO:0000256" key="11">
    <source>
        <dbReference type="ARBA" id="ARBA00023002"/>
    </source>
</evidence>
<dbReference type="InterPro" id="IPR000534">
    <property type="entry name" value="Semialdehyde_DH_NAD-bd"/>
</dbReference>
<dbReference type="PANTHER" id="PTHR46278">
    <property type="entry name" value="DEHYDROGENASE, PUTATIVE-RELATED"/>
    <property type="match status" value="1"/>
</dbReference>
<evidence type="ECO:0000256" key="13">
    <source>
        <dbReference type="ARBA" id="ARBA00023167"/>
    </source>
</evidence>
<feature type="binding site" evidence="15">
    <location>
        <begin position="159"/>
        <end position="160"/>
    </location>
    <ligand>
        <name>NADP(+)</name>
        <dbReference type="ChEBI" id="CHEBI:58349"/>
    </ligand>
</feature>
<evidence type="ECO:0000256" key="4">
    <source>
        <dbReference type="ARBA" id="ARBA00010584"/>
    </source>
</evidence>
<feature type="binding site" evidence="15">
    <location>
        <position position="314"/>
    </location>
    <ligand>
        <name>NADP(+)</name>
        <dbReference type="ChEBI" id="CHEBI:58349"/>
    </ligand>
</feature>
<comment type="function">
    <text evidence="15">Catalyzes the NADPH-dependent formation of L-aspartate-semialdehyde (L-ASA) by the reductive dephosphorylation of L-aspartyl-4-phosphate.</text>
</comment>
<comment type="pathway">
    <text evidence="2 15">Amino-acid biosynthesis; L-lysine biosynthesis via DAP pathway; (S)-tetrahydrodipicolinate from L-aspartate: step 2/4.</text>
</comment>
<dbReference type="UniPathway" id="UPA00034">
    <property type="reaction ID" value="UER00016"/>
</dbReference>
<feature type="binding site" evidence="15">
    <location>
        <position position="100"/>
    </location>
    <ligand>
        <name>phosphate</name>
        <dbReference type="ChEBI" id="CHEBI:43474"/>
    </ligand>
</feature>
<dbReference type="GO" id="GO:0046983">
    <property type="term" value="F:protein dimerization activity"/>
    <property type="evidence" value="ECO:0007669"/>
    <property type="project" value="InterPro"/>
</dbReference>
<keyword evidence="8 15" id="KW-0791">Threonine biosynthesis</keyword>
<dbReference type="SMART" id="SM00859">
    <property type="entry name" value="Semialdhyde_dh"/>
    <property type="match status" value="1"/>
</dbReference>
<dbReference type="PANTHER" id="PTHR46278:SF2">
    <property type="entry name" value="ASPARTATE-SEMIALDEHYDE DEHYDROGENASE"/>
    <property type="match status" value="1"/>
</dbReference>
<evidence type="ECO:0000256" key="1">
    <source>
        <dbReference type="ARBA" id="ARBA00005021"/>
    </source>
</evidence>
<dbReference type="EMBL" id="SLWV01000021">
    <property type="protein sequence ID" value="TCO71454.1"/>
    <property type="molecule type" value="Genomic_DNA"/>
</dbReference>
<comment type="subunit">
    <text evidence="5 15">Homodimer.</text>
</comment>
<dbReference type="GO" id="GO:0009089">
    <property type="term" value="P:lysine biosynthetic process via diaminopimelate"/>
    <property type="evidence" value="ECO:0007669"/>
    <property type="project" value="UniProtKB-UniRule"/>
</dbReference>
<evidence type="ECO:0000256" key="6">
    <source>
        <dbReference type="ARBA" id="ARBA00013120"/>
    </source>
</evidence>
<evidence type="ECO:0000313" key="19">
    <source>
        <dbReference type="Proteomes" id="UP000294919"/>
    </source>
</evidence>
<evidence type="ECO:0000256" key="8">
    <source>
        <dbReference type="ARBA" id="ARBA00022697"/>
    </source>
</evidence>
<dbReference type="InterPro" id="IPR005986">
    <property type="entry name" value="Asp_semialdehyde_DH_beta"/>
</dbReference>
<evidence type="ECO:0000256" key="9">
    <source>
        <dbReference type="ARBA" id="ARBA00022857"/>
    </source>
</evidence>
<keyword evidence="9 15" id="KW-0521">NADP</keyword>
<gene>
    <name evidence="15" type="primary">asd</name>
    <name evidence="18" type="ORF">EV214_1214</name>
</gene>
<feature type="binding site" evidence="15">
    <location>
        <position position="234"/>
    </location>
    <ligand>
        <name>substrate</name>
    </ligand>
</feature>
<comment type="pathway">
    <text evidence="3 15">Amino-acid biosynthesis; L-threonine biosynthesis; L-threonine from L-aspartate: step 2/5.</text>
</comment>
<evidence type="ECO:0000313" key="18">
    <source>
        <dbReference type="EMBL" id="TCO71454.1"/>
    </source>
</evidence>
<evidence type="ECO:0000256" key="16">
    <source>
        <dbReference type="PIRSR" id="PIRSR000148-1"/>
    </source>
</evidence>
<evidence type="ECO:0000259" key="17">
    <source>
        <dbReference type="SMART" id="SM00859"/>
    </source>
</evidence>
<dbReference type="GO" id="GO:0050661">
    <property type="term" value="F:NADP binding"/>
    <property type="evidence" value="ECO:0007669"/>
    <property type="project" value="UniProtKB-UniRule"/>
</dbReference>
<evidence type="ECO:0000256" key="12">
    <source>
        <dbReference type="ARBA" id="ARBA00023154"/>
    </source>
</evidence>
<dbReference type="CDD" id="cd18131">
    <property type="entry name" value="ASADH_C_bac_euk_like"/>
    <property type="match status" value="1"/>
</dbReference>
<dbReference type="GO" id="GO:0051287">
    <property type="term" value="F:NAD binding"/>
    <property type="evidence" value="ECO:0007669"/>
    <property type="project" value="InterPro"/>
</dbReference>
<comment type="caution">
    <text evidence="18">The sequence shown here is derived from an EMBL/GenBank/DDBJ whole genome shotgun (WGS) entry which is preliminary data.</text>
</comment>
<keyword evidence="7 15" id="KW-0028">Amino-acid biosynthesis</keyword>
<accession>A0A4R2KEL3</accession>
<protein>
    <recommendedName>
        <fullName evidence="6 15">Aspartate-semialdehyde dehydrogenase</fullName>
        <shortName evidence="15">ASA dehydrogenase</shortName>
        <shortName evidence="15">ASADH</shortName>
        <ecNumber evidence="6 15">1.2.1.11</ecNumber>
    </recommendedName>
    <alternativeName>
        <fullName evidence="15">Aspartate-beta-semialdehyde dehydrogenase</fullName>
    </alternativeName>
</protein>
<dbReference type="UniPathway" id="UPA00050">
    <property type="reaction ID" value="UER00463"/>
</dbReference>
<comment type="catalytic activity">
    <reaction evidence="14 15">
        <text>L-aspartate 4-semialdehyde + phosphate + NADP(+) = 4-phospho-L-aspartate + NADPH + H(+)</text>
        <dbReference type="Rhea" id="RHEA:24284"/>
        <dbReference type="ChEBI" id="CHEBI:15378"/>
        <dbReference type="ChEBI" id="CHEBI:43474"/>
        <dbReference type="ChEBI" id="CHEBI:57535"/>
        <dbReference type="ChEBI" id="CHEBI:57783"/>
        <dbReference type="ChEBI" id="CHEBI:58349"/>
        <dbReference type="ChEBI" id="CHEBI:537519"/>
        <dbReference type="EC" id="1.2.1.11"/>
    </reaction>
</comment>
<sequence>MKKYNVAVVGALGAVGQEMIKTLEQRNFPVHRLKPLDIASNKGKEVFFNGEKVYVETAEKGAFEDVDIALFSAGGDASTLLAPIAVEENTIVIDNSSAWRMDPTVPLVVPEVNPEDLDSHKGLISNPNCSTIQMMVALKPIHDAYTIKRIVVSTYQAVSGSGQKAINELNQQAKDYASAKKMVHTVYPYQIAFNALPHIDIFMDNGYTKEEMKMVNETKKILCEDIKISATTVRVPVFRCHSESINIEVEKKIDIDNVIKLLTSAAGITVQDCPKTNTYPLAIDVAGKDDVFIGRIRKDFSIENGLNMWVVSDNLRKGAALNAVQIAETLVQRNLL</sequence>
<feature type="active site" description="Acyl-thioester intermediate" evidence="15 16">
    <location>
        <position position="129"/>
    </location>
</feature>
<reference evidence="18 19" key="1">
    <citation type="submission" date="2019-03" db="EMBL/GenBank/DDBJ databases">
        <title>Genomic Encyclopedia of Type Strains, Phase IV (KMG-IV): sequencing the most valuable type-strain genomes for metagenomic binning, comparative biology and taxonomic classification.</title>
        <authorList>
            <person name="Goeker M."/>
        </authorList>
    </citation>
    <scope>NUCLEOTIDE SEQUENCE [LARGE SCALE GENOMIC DNA]</scope>
    <source>
        <strain evidence="18 19">DSM 102940</strain>
    </source>
</reference>
<evidence type="ECO:0000256" key="15">
    <source>
        <dbReference type="HAMAP-Rule" id="MF_02121"/>
    </source>
</evidence>
<dbReference type="Gene3D" id="3.40.50.720">
    <property type="entry name" value="NAD(P)-binding Rossmann-like Domain"/>
    <property type="match status" value="1"/>
</dbReference>
<dbReference type="GO" id="GO:0009097">
    <property type="term" value="P:isoleucine biosynthetic process"/>
    <property type="evidence" value="ECO:0007669"/>
    <property type="project" value="UniProtKB-UniRule"/>
</dbReference>
<evidence type="ECO:0000256" key="10">
    <source>
        <dbReference type="ARBA" id="ARBA00022915"/>
    </source>
</evidence>
<feature type="domain" description="Semialdehyde dehydrogenase NAD-binding" evidence="17">
    <location>
        <begin position="5"/>
        <end position="120"/>
    </location>
</feature>
<dbReference type="Pfam" id="PF02774">
    <property type="entry name" value="Semialdhyde_dhC"/>
    <property type="match status" value="1"/>
</dbReference>
<organism evidence="18 19">
    <name type="scientific">Marinisporobacter balticus</name>
    <dbReference type="NCBI Taxonomy" id="2018667"/>
    <lineage>
        <taxon>Bacteria</taxon>
        <taxon>Bacillati</taxon>
        <taxon>Bacillota</taxon>
        <taxon>Clostridia</taxon>
        <taxon>Peptostreptococcales</taxon>
        <taxon>Thermotaleaceae</taxon>
        <taxon>Marinisporobacter</taxon>
    </lineage>
</organism>
<evidence type="ECO:0000256" key="2">
    <source>
        <dbReference type="ARBA" id="ARBA00005076"/>
    </source>
</evidence>
<dbReference type="AlphaFoldDB" id="A0A4R2KEL3"/>
<evidence type="ECO:0000256" key="7">
    <source>
        <dbReference type="ARBA" id="ARBA00022605"/>
    </source>
</evidence>
<dbReference type="GO" id="GO:0071266">
    <property type="term" value="P:'de novo' L-methionine biosynthetic process"/>
    <property type="evidence" value="ECO:0007669"/>
    <property type="project" value="UniProtKB-UniRule"/>
</dbReference>
<feature type="active site" description="Proton acceptor" evidence="15 16">
    <location>
        <position position="241"/>
    </location>
</feature>
<keyword evidence="13 15" id="KW-0486">Methionine biosynthesis</keyword>
<dbReference type="NCBIfam" id="TIGR01296">
    <property type="entry name" value="asd_B"/>
    <property type="match status" value="1"/>
</dbReference>
<evidence type="ECO:0000256" key="3">
    <source>
        <dbReference type="ARBA" id="ARBA00005097"/>
    </source>
</evidence>
<dbReference type="NCBIfam" id="NF011456">
    <property type="entry name" value="PRK14874.1"/>
    <property type="match status" value="1"/>
</dbReference>
<keyword evidence="19" id="KW-1185">Reference proteome</keyword>
<dbReference type="HAMAP" id="MF_02121">
    <property type="entry name" value="ASADH"/>
    <property type="match status" value="1"/>
</dbReference>
<dbReference type="GO" id="GO:0019877">
    <property type="term" value="P:diaminopimelate biosynthetic process"/>
    <property type="evidence" value="ECO:0007669"/>
    <property type="project" value="UniProtKB-UniRule"/>
</dbReference>
<comment type="pathway">
    <text evidence="1 15">Amino-acid biosynthesis; L-methionine biosynthesis via de novo pathway; L-homoserine from L-aspartate: step 2/3.</text>
</comment>
<dbReference type="Gene3D" id="3.30.360.10">
    <property type="entry name" value="Dihydrodipicolinate Reductase, domain 2"/>
    <property type="match status" value="1"/>
</dbReference>
<keyword evidence="10 15" id="KW-0220">Diaminopimelate biosynthesis</keyword>
<dbReference type="UniPathway" id="UPA00051">
    <property type="reaction ID" value="UER00464"/>
</dbReference>
<dbReference type="GO" id="GO:0009088">
    <property type="term" value="P:threonine biosynthetic process"/>
    <property type="evidence" value="ECO:0007669"/>
    <property type="project" value="UniProtKB-UniRule"/>
</dbReference>
<dbReference type="CDD" id="cd02316">
    <property type="entry name" value="VcASADH2_like_N"/>
    <property type="match status" value="1"/>
</dbReference>
<dbReference type="SUPFAM" id="SSF55347">
    <property type="entry name" value="Glyceraldehyde-3-phosphate dehydrogenase-like, C-terminal domain"/>
    <property type="match status" value="1"/>
</dbReference>
<comment type="similarity">
    <text evidence="4 15">Belongs to the aspartate-semialdehyde dehydrogenase family.</text>
</comment>
<dbReference type="EC" id="1.2.1.11" evidence="6 15"/>
<dbReference type="SUPFAM" id="SSF51735">
    <property type="entry name" value="NAD(P)-binding Rossmann-fold domains"/>
    <property type="match status" value="1"/>
</dbReference>
<dbReference type="InterPro" id="IPR012080">
    <property type="entry name" value="Asp_semialdehyde_DH"/>
</dbReference>
<dbReference type="GO" id="GO:0004073">
    <property type="term" value="F:aspartate-semialdehyde dehydrogenase activity"/>
    <property type="evidence" value="ECO:0007669"/>
    <property type="project" value="UniProtKB-UniRule"/>
</dbReference>
<dbReference type="InterPro" id="IPR012280">
    <property type="entry name" value="Semialdhyde_DH_dimer_dom"/>
</dbReference>
<dbReference type="RefSeq" id="WP_132246511.1">
    <property type="nucleotide sequence ID" value="NZ_SLWV01000021.1"/>
</dbReference>
<comment type="caution">
    <text evidence="15">Lacks conserved residue(s) required for the propagation of feature annotation.</text>
</comment>
<name>A0A4R2KEL3_9FIRM</name>
<proteinExistence type="inferred from homology"/>
<dbReference type="PIRSF" id="PIRSF000148">
    <property type="entry name" value="ASA_dh"/>
    <property type="match status" value="1"/>
</dbReference>
<feature type="binding site" evidence="15">
    <location>
        <position position="156"/>
    </location>
    <ligand>
        <name>substrate</name>
    </ligand>
</feature>